<dbReference type="PROSITE" id="PS50893">
    <property type="entry name" value="ABC_TRANSPORTER_2"/>
    <property type="match status" value="1"/>
</dbReference>
<dbReference type="Pfam" id="PF00005">
    <property type="entry name" value="ABC_tran"/>
    <property type="match status" value="1"/>
</dbReference>
<dbReference type="SUPFAM" id="SSF52540">
    <property type="entry name" value="P-loop containing nucleoside triphosphate hydrolases"/>
    <property type="match status" value="1"/>
</dbReference>
<dbReference type="InterPro" id="IPR003593">
    <property type="entry name" value="AAA+_ATPase"/>
</dbReference>
<dbReference type="EMBL" id="CP001700">
    <property type="protein sequence ID" value="ACU69695.1"/>
    <property type="molecule type" value="Genomic_DNA"/>
</dbReference>
<keyword evidence="8" id="KW-1185">Reference proteome</keyword>
<dbReference type="eggNOG" id="COG1131">
    <property type="taxonomic scope" value="Bacteria"/>
</dbReference>
<dbReference type="Proteomes" id="UP000000851">
    <property type="component" value="Chromosome"/>
</dbReference>
<name>C7Q0R7_CATAD</name>
<feature type="domain" description="ABC transporter" evidence="6">
    <location>
        <begin position="13"/>
        <end position="240"/>
    </location>
</feature>
<dbReference type="STRING" id="479433.Caci_0760"/>
<gene>
    <name evidence="7" type="ordered locus">Caci_0760</name>
</gene>
<organism evidence="7 8">
    <name type="scientific">Catenulispora acidiphila (strain DSM 44928 / JCM 14897 / NBRC 102108 / NRRL B-24433 / ID139908)</name>
    <dbReference type="NCBI Taxonomy" id="479433"/>
    <lineage>
        <taxon>Bacteria</taxon>
        <taxon>Bacillati</taxon>
        <taxon>Actinomycetota</taxon>
        <taxon>Actinomycetes</taxon>
        <taxon>Catenulisporales</taxon>
        <taxon>Catenulisporaceae</taxon>
        <taxon>Catenulispora</taxon>
    </lineage>
</organism>
<dbReference type="SMART" id="SM00382">
    <property type="entry name" value="AAA"/>
    <property type="match status" value="1"/>
</dbReference>
<dbReference type="PANTHER" id="PTHR42711">
    <property type="entry name" value="ABC TRANSPORTER ATP-BINDING PROTEIN"/>
    <property type="match status" value="1"/>
</dbReference>
<dbReference type="CDD" id="cd03230">
    <property type="entry name" value="ABC_DR_subfamily_A"/>
    <property type="match status" value="1"/>
</dbReference>
<accession>C7Q0R7</accession>
<keyword evidence="3" id="KW-0547">Nucleotide-binding</keyword>
<dbReference type="KEGG" id="cai:Caci_0760"/>
<dbReference type="PANTHER" id="PTHR42711:SF17">
    <property type="entry name" value="ABC TRANSPORTER ATP-BINDING PROTEIN"/>
    <property type="match status" value="1"/>
</dbReference>
<dbReference type="Gene3D" id="3.40.50.300">
    <property type="entry name" value="P-loop containing nucleotide triphosphate hydrolases"/>
    <property type="match status" value="1"/>
</dbReference>
<evidence type="ECO:0000256" key="3">
    <source>
        <dbReference type="ARBA" id="ARBA00022741"/>
    </source>
</evidence>
<evidence type="ECO:0000256" key="5">
    <source>
        <dbReference type="ARBA" id="ARBA00023251"/>
    </source>
</evidence>
<dbReference type="GO" id="GO:0046677">
    <property type="term" value="P:response to antibiotic"/>
    <property type="evidence" value="ECO:0007669"/>
    <property type="project" value="UniProtKB-KW"/>
</dbReference>
<keyword evidence="5" id="KW-0046">Antibiotic resistance</keyword>
<dbReference type="HOGENOM" id="CLU_000604_1_2_11"/>
<evidence type="ECO:0000259" key="6">
    <source>
        <dbReference type="PROSITE" id="PS50893"/>
    </source>
</evidence>
<dbReference type="InterPro" id="IPR003439">
    <property type="entry name" value="ABC_transporter-like_ATP-bd"/>
</dbReference>
<evidence type="ECO:0000313" key="7">
    <source>
        <dbReference type="EMBL" id="ACU69695.1"/>
    </source>
</evidence>
<evidence type="ECO:0000256" key="1">
    <source>
        <dbReference type="ARBA" id="ARBA00004202"/>
    </source>
</evidence>
<dbReference type="OrthoDB" id="9804819at2"/>
<dbReference type="InterPro" id="IPR017871">
    <property type="entry name" value="ABC_transporter-like_CS"/>
</dbReference>
<dbReference type="GO" id="GO:0005524">
    <property type="term" value="F:ATP binding"/>
    <property type="evidence" value="ECO:0007669"/>
    <property type="project" value="UniProtKB-KW"/>
</dbReference>
<keyword evidence="2" id="KW-0813">Transport</keyword>
<keyword evidence="4" id="KW-0067">ATP-binding</keyword>
<dbReference type="InterPro" id="IPR050763">
    <property type="entry name" value="ABC_transporter_ATP-binding"/>
</dbReference>
<dbReference type="InterPro" id="IPR027417">
    <property type="entry name" value="P-loop_NTPase"/>
</dbReference>
<dbReference type="RefSeq" id="WP_012784990.1">
    <property type="nucleotide sequence ID" value="NC_013131.1"/>
</dbReference>
<dbReference type="GO" id="GO:0005886">
    <property type="term" value="C:plasma membrane"/>
    <property type="evidence" value="ECO:0007669"/>
    <property type="project" value="UniProtKB-SubCell"/>
</dbReference>
<dbReference type="AlphaFoldDB" id="C7Q0R7"/>
<dbReference type="GO" id="GO:0016887">
    <property type="term" value="F:ATP hydrolysis activity"/>
    <property type="evidence" value="ECO:0007669"/>
    <property type="project" value="InterPro"/>
</dbReference>
<evidence type="ECO:0000256" key="4">
    <source>
        <dbReference type="ARBA" id="ARBA00022840"/>
    </source>
</evidence>
<protein>
    <submittedName>
        <fullName evidence="7">ABC transporter related</fullName>
    </submittedName>
</protein>
<sequence length="326" mass="34786">MPRDTRSPDGAVVEFANVSKTFHSPKGPVHAVNGLTMSLQPGQTIAFLGPNGAGKSTSLNMLLGLSRPDSGRLALFGGTAAEAIKHGMVGAMLQSGGLMSDVTVREQVELWAKLHPRPIGVADALKRANIADLADRRVDKLSGGQQQRVQFAMAIIGDSPLIVLDEPTTGMDVENRQAFWATMRERAYEGKTVLFATHYLEEADQFAERVIVINKGRLLADGSAAEIKASAGAKRLSFRLPGVQDAVLHRLPNLVHVERQADIVRLQTSDSDATLYALLDAGYRPADIEIQALGLEQAFLAITAEDNNAVGTIAGGTDTATLEAAR</sequence>
<reference evidence="7 8" key="1">
    <citation type="journal article" date="2009" name="Stand. Genomic Sci.">
        <title>Complete genome sequence of Catenulispora acidiphila type strain (ID 139908).</title>
        <authorList>
            <person name="Copeland A."/>
            <person name="Lapidus A."/>
            <person name="Glavina Del Rio T."/>
            <person name="Nolan M."/>
            <person name="Lucas S."/>
            <person name="Chen F."/>
            <person name="Tice H."/>
            <person name="Cheng J.F."/>
            <person name="Bruce D."/>
            <person name="Goodwin L."/>
            <person name="Pitluck S."/>
            <person name="Mikhailova N."/>
            <person name="Pati A."/>
            <person name="Ivanova N."/>
            <person name="Mavromatis K."/>
            <person name="Chen A."/>
            <person name="Palaniappan K."/>
            <person name="Chain P."/>
            <person name="Land M."/>
            <person name="Hauser L."/>
            <person name="Chang Y.J."/>
            <person name="Jeffries C.D."/>
            <person name="Chertkov O."/>
            <person name="Brettin T."/>
            <person name="Detter J.C."/>
            <person name="Han C."/>
            <person name="Ali Z."/>
            <person name="Tindall B.J."/>
            <person name="Goker M."/>
            <person name="Bristow J."/>
            <person name="Eisen J.A."/>
            <person name="Markowitz V."/>
            <person name="Hugenholtz P."/>
            <person name="Kyrpides N.C."/>
            <person name="Klenk H.P."/>
        </authorList>
    </citation>
    <scope>NUCLEOTIDE SEQUENCE [LARGE SCALE GENOMIC DNA]</scope>
    <source>
        <strain evidence="8">DSM 44928 / JCM 14897 / NBRC 102108 / NRRL B-24433 / ID139908</strain>
    </source>
</reference>
<dbReference type="PROSITE" id="PS00211">
    <property type="entry name" value="ABC_TRANSPORTER_1"/>
    <property type="match status" value="1"/>
</dbReference>
<evidence type="ECO:0000256" key="2">
    <source>
        <dbReference type="ARBA" id="ARBA00022448"/>
    </source>
</evidence>
<evidence type="ECO:0000313" key="8">
    <source>
        <dbReference type="Proteomes" id="UP000000851"/>
    </source>
</evidence>
<dbReference type="InParanoid" id="C7Q0R7"/>
<comment type="subcellular location">
    <subcellularLocation>
        <location evidence="1">Cell membrane</location>
        <topology evidence="1">Peripheral membrane protein</topology>
    </subcellularLocation>
</comment>
<proteinExistence type="predicted"/>